<dbReference type="CDD" id="cd00118">
    <property type="entry name" value="LysM"/>
    <property type="match status" value="1"/>
</dbReference>
<evidence type="ECO:0000313" key="4">
    <source>
        <dbReference type="Proteomes" id="UP000484885"/>
    </source>
</evidence>
<feature type="domain" description="LysM" evidence="2">
    <location>
        <begin position="30"/>
        <end position="78"/>
    </location>
</feature>
<dbReference type="SUPFAM" id="SSF54106">
    <property type="entry name" value="LysM domain"/>
    <property type="match status" value="1"/>
</dbReference>
<name>A0A845V6S9_9GAMM</name>
<dbReference type="AlphaFoldDB" id="A0A845V6S9"/>
<gene>
    <name evidence="3" type="ORF">G3I74_09135</name>
</gene>
<reference evidence="3 4" key="1">
    <citation type="submission" date="2020-02" db="EMBL/GenBank/DDBJ databases">
        <authorList>
            <person name="Zhang X.-Y."/>
        </authorList>
    </citation>
    <scope>NUCLEOTIDE SEQUENCE [LARGE SCALE GENOMIC DNA]</scope>
    <source>
        <strain evidence="3 4">C33</strain>
    </source>
</reference>
<dbReference type="Proteomes" id="UP000484885">
    <property type="component" value="Unassembled WGS sequence"/>
</dbReference>
<organism evidence="3 4">
    <name type="scientific">Wenzhouxiangella limi</name>
    <dbReference type="NCBI Taxonomy" id="2707351"/>
    <lineage>
        <taxon>Bacteria</taxon>
        <taxon>Pseudomonadati</taxon>
        <taxon>Pseudomonadota</taxon>
        <taxon>Gammaproteobacteria</taxon>
        <taxon>Chromatiales</taxon>
        <taxon>Wenzhouxiangellaceae</taxon>
        <taxon>Wenzhouxiangella</taxon>
    </lineage>
</organism>
<keyword evidence="1" id="KW-0732">Signal</keyword>
<protein>
    <submittedName>
        <fullName evidence="3">LysM peptidoglycan-binding domain-containing protein</fullName>
    </submittedName>
</protein>
<dbReference type="PROSITE" id="PS51782">
    <property type="entry name" value="LYSM"/>
    <property type="match status" value="1"/>
</dbReference>
<keyword evidence="4" id="KW-1185">Reference proteome</keyword>
<feature type="signal peptide" evidence="1">
    <location>
        <begin position="1"/>
        <end position="21"/>
    </location>
</feature>
<dbReference type="Pfam" id="PF01476">
    <property type="entry name" value="LysM"/>
    <property type="match status" value="1"/>
</dbReference>
<sequence>MKRIVMVLAVVVLALSLQAGAVELREDHPREYVVQPGDTLWDIASKFLTRPWQWPNIWQANPEIENPHLIYPGDVISLVFIGGEPRLMVDDSIKKLSPRIRSEAIDGPITTLPRDAIEPFLRRPRVLDAEEIEDLPYIIANYEHRVMVGIGDRTYARGMADKAEGEEVIIARMVHQFVDRSEAIVGDRGMRRNRIRTGTGAGQVPYSERPSSEFWLNTVGKLEAFDYPIIGYEFLEAARAVVLRAGDPAVLEIVEGRREVMAGDRVLPIDDFQLEETFFPRAMDETPEGGRILTLSEAYYGAGHYQIVAINLGTEDGVQPGHMFSAFRPGDVMRDNIEYPRMSRAAFESPERVHVELPEEFAGQLMVFRPFDRISYAIILDGTNAIRVDDRLDHPDRRL</sequence>
<dbReference type="PANTHER" id="PTHR34700:SF4">
    <property type="entry name" value="PHAGE-LIKE ELEMENT PBSX PROTEIN XKDP"/>
    <property type="match status" value="1"/>
</dbReference>
<evidence type="ECO:0000256" key="1">
    <source>
        <dbReference type="SAM" id="SignalP"/>
    </source>
</evidence>
<evidence type="ECO:0000313" key="3">
    <source>
        <dbReference type="EMBL" id="NDY95891.1"/>
    </source>
</evidence>
<dbReference type="RefSeq" id="WP_164211287.1">
    <property type="nucleotide sequence ID" value="NZ_JAAGSC010000041.1"/>
</dbReference>
<dbReference type="Gene3D" id="3.10.350.10">
    <property type="entry name" value="LysM domain"/>
    <property type="match status" value="1"/>
</dbReference>
<dbReference type="PANTHER" id="PTHR34700">
    <property type="entry name" value="POTASSIUM BINDING PROTEIN KBP"/>
    <property type="match status" value="1"/>
</dbReference>
<feature type="chain" id="PRO_5032324187" evidence="1">
    <location>
        <begin position="22"/>
        <end position="399"/>
    </location>
</feature>
<comment type="caution">
    <text evidence="3">The sequence shown here is derived from an EMBL/GenBank/DDBJ whole genome shotgun (WGS) entry which is preliminary data.</text>
</comment>
<proteinExistence type="predicted"/>
<dbReference type="EMBL" id="JAAGSC010000041">
    <property type="protein sequence ID" value="NDY95891.1"/>
    <property type="molecule type" value="Genomic_DNA"/>
</dbReference>
<accession>A0A845V6S9</accession>
<evidence type="ECO:0000259" key="2">
    <source>
        <dbReference type="PROSITE" id="PS51782"/>
    </source>
</evidence>
<dbReference type="SMART" id="SM00257">
    <property type="entry name" value="LysM"/>
    <property type="match status" value="1"/>
</dbReference>
<dbReference type="InterPro" id="IPR052196">
    <property type="entry name" value="Bact_Kbp"/>
</dbReference>
<dbReference type="InterPro" id="IPR018392">
    <property type="entry name" value="LysM"/>
</dbReference>
<dbReference type="InterPro" id="IPR036779">
    <property type="entry name" value="LysM_dom_sf"/>
</dbReference>